<dbReference type="Pfam" id="PF10978">
    <property type="entry name" value="DUF2785"/>
    <property type="match status" value="1"/>
</dbReference>
<sequence length="279" mass="32175">MDITKAKLKEDLQRIKKEQYQLREGERHQEFVTQMVQYIGDPDPELRDELIYSTFYHWIHLQGFFTEMELRSLLAVLLDEQHLFYQIGSEGDETVFTRAFSVLPIALIMERHRKQPFLEPAEFLHLKQSLLRYYREENDLRGYLSEGGWAHSAAHGADALDELAQCPESDAAVQREILVVIQGKLQNGKHVFNNEEDERIANIVDTMSRKTLLPAAELASWLAGLAVCDGGPGNRSQYISRINCKNFIRCLYFRGGHDQQEESIQAALFTAEAALNRFR</sequence>
<evidence type="ECO:0000313" key="1">
    <source>
        <dbReference type="EMBL" id="MFD1176363.1"/>
    </source>
</evidence>
<name>A0ABW3RVQ1_9BACL</name>
<dbReference type="RefSeq" id="WP_379318688.1">
    <property type="nucleotide sequence ID" value="NZ_JBHTLM010000005.1"/>
</dbReference>
<keyword evidence="2" id="KW-1185">Reference proteome</keyword>
<gene>
    <name evidence="1" type="ORF">ACFQ3W_08625</name>
</gene>
<accession>A0ABW3RVQ1</accession>
<organism evidence="1 2">
    <name type="scientific">Paenibacillus puldeungensis</name>
    <dbReference type="NCBI Taxonomy" id="696536"/>
    <lineage>
        <taxon>Bacteria</taxon>
        <taxon>Bacillati</taxon>
        <taxon>Bacillota</taxon>
        <taxon>Bacilli</taxon>
        <taxon>Bacillales</taxon>
        <taxon>Paenibacillaceae</taxon>
        <taxon>Paenibacillus</taxon>
    </lineage>
</organism>
<reference evidence="2" key="1">
    <citation type="journal article" date="2019" name="Int. J. Syst. Evol. Microbiol.">
        <title>The Global Catalogue of Microorganisms (GCM) 10K type strain sequencing project: providing services to taxonomists for standard genome sequencing and annotation.</title>
        <authorList>
            <consortium name="The Broad Institute Genomics Platform"/>
            <consortium name="The Broad Institute Genome Sequencing Center for Infectious Disease"/>
            <person name="Wu L."/>
            <person name="Ma J."/>
        </authorList>
    </citation>
    <scope>NUCLEOTIDE SEQUENCE [LARGE SCALE GENOMIC DNA]</scope>
    <source>
        <strain evidence="2">CCUG 59189</strain>
    </source>
</reference>
<protein>
    <submittedName>
        <fullName evidence="1">DUF2785 domain-containing protein</fullName>
    </submittedName>
</protein>
<proteinExistence type="predicted"/>
<comment type="caution">
    <text evidence="1">The sequence shown here is derived from an EMBL/GenBank/DDBJ whole genome shotgun (WGS) entry which is preliminary data.</text>
</comment>
<evidence type="ECO:0000313" key="2">
    <source>
        <dbReference type="Proteomes" id="UP001597262"/>
    </source>
</evidence>
<dbReference type="Proteomes" id="UP001597262">
    <property type="component" value="Unassembled WGS sequence"/>
</dbReference>
<dbReference type="InterPro" id="IPR021247">
    <property type="entry name" value="DUF2785"/>
</dbReference>
<dbReference type="EMBL" id="JBHTLM010000005">
    <property type="protein sequence ID" value="MFD1176363.1"/>
    <property type="molecule type" value="Genomic_DNA"/>
</dbReference>